<dbReference type="GO" id="GO:0005886">
    <property type="term" value="C:plasma membrane"/>
    <property type="evidence" value="ECO:0007669"/>
    <property type="project" value="TreeGrafter"/>
</dbReference>
<name>A0A1I6EDH7_9RHOB</name>
<dbReference type="Proteomes" id="UP000199302">
    <property type="component" value="Unassembled WGS sequence"/>
</dbReference>
<keyword evidence="5" id="KW-1185">Reference proteome</keyword>
<sequence length="456" mass="50594">MAEDRPRSPEETGGAASRQDPADGGKGPVAAPSDDAEAAKAKRVAARAAKAEAKARRAAEQAAERVSEAGGMAPRVQPTVAPVRARRRHWGLLVSFVLLVLCPTYATYWYLSERTADQFASDIGFTVRREETPSAVDILGGFSNLSTAASSDSDILYKFILSRELLEIVDAELDLRRVYSRHHETDPIFSLAPEASVEQLLAFWQRMVRVSYTSGTGLIEVKTLAFTPEDAKLIAELIFRESSRMINDLSAIAREDAMRYAREELAQAEIELKAARQAITTFRSRNQIVDVQADIQLQMGLLASLQQQLGEELINFDLLSNSARDGDPRLSQARLRIDVIRRRIAEEREKFGTGTAGGVDATVATRDYATVVAEFEALTVEREFAETRYTGALTNFETSRASAQRQSRYLAAFVQPTLAQTPEFPRRTMIFGLACLFLVAGWAILCLIYYSLRDRR</sequence>
<evidence type="ECO:0000256" key="3">
    <source>
        <dbReference type="SAM" id="Phobius"/>
    </source>
</evidence>
<keyword evidence="3" id="KW-0472">Membrane</keyword>
<dbReference type="PANTHER" id="PTHR32309">
    <property type="entry name" value="TYROSINE-PROTEIN KINASE"/>
    <property type="match status" value="1"/>
</dbReference>
<dbReference type="RefSeq" id="WP_177220553.1">
    <property type="nucleotide sequence ID" value="NZ_FOYI01000010.1"/>
</dbReference>
<reference evidence="4 5" key="1">
    <citation type="submission" date="2016-10" db="EMBL/GenBank/DDBJ databases">
        <authorList>
            <person name="de Groot N.N."/>
        </authorList>
    </citation>
    <scope>NUCLEOTIDE SEQUENCE [LARGE SCALE GENOMIC DNA]</scope>
    <source>
        <strain evidence="5">KMM 9023,NRIC 0796,JCM 17311,KCTC 23692</strain>
    </source>
</reference>
<evidence type="ECO:0000256" key="1">
    <source>
        <dbReference type="SAM" id="Coils"/>
    </source>
</evidence>
<feature type="coiled-coil region" evidence="1">
    <location>
        <begin position="258"/>
        <end position="285"/>
    </location>
</feature>
<feature type="transmembrane region" description="Helical" evidence="3">
    <location>
        <begin position="429"/>
        <end position="452"/>
    </location>
</feature>
<dbReference type="InterPro" id="IPR050445">
    <property type="entry name" value="Bact_polysacc_biosynth/exp"/>
</dbReference>
<feature type="compositionally biased region" description="Basic and acidic residues" evidence="2">
    <location>
        <begin position="1"/>
        <end position="10"/>
    </location>
</feature>
<proteinExistence type="predicted"/>
<keyword evidence="3" id="KW-0812">Transmembrane</keyword>
<dbReference type="PANTHER" id="PTHR32309:SF13">
    <property type="entry name" value="FERRIC ENTEROBACTIN TRANSPORT PROTEIN FEPE"/>
    <property type="match status" value="1"/>
</dbReference>
<organism evidence="4 5">
    <name type="scientific">Poseidonocella sedimentorum</name>
    <dbReference type="NCBI Taxonomy" id="871652"/>
    <lineage>
        <taxon>Bacteria</taxon>
        <taxon>Pseudomonadati</taxon>
        <taxon>Pseudomonadota</taxon>
        <taxon>Alphaproteobacteria</taxon>
        <taxon>Rhodobacterales</taxon>
        <taxon>Roseobacteraceae</taxon>
        <taxon>Poseidonocella</taxon>
    </lineage>
</organism>
<dbReference type="AlphaFoldDB" id="A0A1I6EDH7"/>
<gene>
    <name evidence="4" type="ORF">SAMN04515673_11018</name>
</gene>
<keyword evidence="3" id="KW-1133">Transmembrane helix</keyword>
<evidence type="ECO:0000313" key="5">
    <source>
        <dbReference type="Proteomes" id="UP000199302"/>
    </source>
</evidence>
<accession>A0A1I6EDH7</accession>
<dbReference type="GO" id="GO:0004713">
    <property type="term" value="F:protein tyrosine kinase activity"/>
    <property type="evidence" value="ECO:0007669"/>
    <property type="project" value="TreeGrafter"/>
</dbReference>
<keyword evidence="1" id="KW-0175">Coiled coil</keyword>
<feature type="region of interest" description="Disordered" evidence="2">
    <location>
        <begin position="1"/>
        <end position="50"/>
    </location>
</feature>
<protein>
    <submittedName>
        <fullName evidence="4">Capsular polysaccharide transport system permease protein</fullName>
    </submittedName>
</protein>
<dbReference type="STRING" id="871652.SAMN04515673_11018"/>
<dbReference type="EMBL" id="FOYI01000010">
    <property type="protein sequence ID" value="SFR15578.1"/>
    <property type="molecule type" value="Genomic_DNA"/>
</dbReference>
<evidence type="ECO:0000313" key="4">
    <source>
        <dbReference type="EMBL" id="SFR15578.1"/>
    </source>
</evidence>
<evidence type="ECO:0000256" key="2">
    <source>
        <dbReference type="SAM" id="MobiDB-lite"/>
    </source>
</evidence>
<feature type="transmembrane region" description="Helical" evidence="3">
    <location>
        <begin position="90"/>
        <end position="111"/>
    </location>
</feature>